<evidence type="ECO:0000313" key="4">
    <source>
        <dbReference type="Proteomes" id="UP000838412"/>
    </source>
</evidence>
<feature type="compositionally biased region" description="Basic and acidic residues" evidence="1">
    <location>
        <begin position="314"/>
        <end position="335"/>
    </location>
</feature>
<dbReference type="Pfam" id="PF10159">
    <property type="entry name" value="MMtag"/>
    <property type="match status" value="1"/>
</dbReference>
<feature type="compositionally biased region" description="Basic and acidic residues" evidence="1">
    <location>
        <begin position="204"/>
        <end position="222"/>
    </location>
</feature>
<gene>
    <name evidence="3" type="primary">C1orf35</name>
    <name evidence="3" type="ORF">BLAG_LOCUS16021</name>
</gene>
<dbReference type="OrthoDB" id="5390672at2759"/>
<dbReference type="EMBL" id="OV696688">
    <property type="protein sequence ID" value="CAH1258464.1"/>
    <property type="molecule type" value="Genomic_DNA"/>
</dbReference>
<dbReference type="Proteomes" id="UP000838412">
    <property type="component" value="Chromosome 3"/>
</dbReference>
<dbReference type="InterPro" id="IPR019315">
    <property type="entry name" value="MMTA2_N"/>
</dbReference>
<feature type="compositionally biased region" description="Basic and acidic residues" evidence="1">
    <location>
        <begin position="134"/>
        <end position="143"/>
    </location>
</feature>
<dbReference type="InterPro" id="IPR039207">
    <property type="entry name" value="MMTAG2-like"/>
</dbReference>
<sequence length="335" mass="38767">MFHPSRGGNRGGADQFTWDEVKADKHRENYLGHSVMAPVGRWQKGKDLTWYAKDKKAGGAADKSELEAIKRAEEEAMMAALGHKVIKKTSAGLTKEEMSEVFKRGQSERNPTDIEREKGLGFGASRAAMSTATLEDRDAEKHGMMLFTHKRTDPTDAGATLNKEDESSKKKKKMKKKSKKKRKKKKEKKKRHDSSSESSSESESEARWKGRGEGKRQRHDSSTDEEDQHSRRRAERKSDQGREDGLKRKHHDNTESRRTHHSDSYRRERGEMNHREGKKDRESTRGPGYYRTKAPEDDSRKRRRHDTDSEDEYERGKSDRNRSSHRDDRGRRDKS</sequence>
<feature type="domain" description="Multiple myeloma tumor-associated protein 2-like N-terminal" evidence="2">
    <location>
        <begin position="8"/>
        <end position="82"/>
    </location>
</feature>
<keyword evidence="4" id="KW-1185">Reference proteome</keyword>
<accession>A0A8J9ZQH1</accession>
<reference evidence="3" key="1">
    <citation type="submission" date="2022-01" db="EMBL/GenBank/DDBJ databases">
        <authorList>
            <person name="Braso-Vives M."/>
        </authorList>
    </citation>
    <scope>NUCLEOTIDE SEQUENCE</scope>
</reference>
<feature type="compositionally biased region" description="Basic and acidic residues" evidence="1">
    <location>
        <begin position="236"/>
        <end position="284"/>
    </location>
</feature>
<feature type="compositionally biased region" description="Basic and acidic residues" evidence="1">
    <location>
        <begin position="101"/>
        <end position="119"/>
    </location>
</feature>
<dbReference type="PANTHER" id="PTHR14580:SF0">
    <property type="entry name" value="MULTIPLE MYELOMA TUMOR-ASSOCIATED PROTEIN 2"/>
    <property type="match status" value="1"/>
</dbReference>
<evidence type="ECO:0000259" key="2">
    <source>
        <dbReference type="Pfam" id="PF10159"/>
    </source>
</evidence>
<dbReference type="AlphaFoldDB" id="A0A8J9ZQH1"/>
<name>A0A8J9ZQH1_BRALA</name>
<feature type="region of interest" description="Disordered" evidence="1">
    <location>
        <begin position="101"/>
        <end position="335"/>
    </location>
</feature>
<evidence type="ECO:0000313" key="3">
    <source>
        <dbReference type="EMBL" id="CAH1258464.1"/>
    </source>
</evidence>
<feature type="compositionally biased region" description="Basic residues" evidence="1">
    <location>
        <begin position="169"/>
        <end position="192"/>
    </location>
</feature>
<protein>
    <submittedName>
        <fullName evidence="3">C1orf35 protein</fullName>
    </submittedName>
</protein>
<organism evidence="3 4">
    <name type="scientific">Branchiostoma lanceolatum</name>
    <name type="common">Common lancelet</name>
    <name type="synonym">Amphioxus lanceolatum</name>
    <dbReference type="NCBI Taxonomy" id="7740"/>
    <lineage>
        <taxon>Eukaryota</taxon>
        <taxon>Metazoa</taxon>
        <taxon>Chordata</taxon>
        <taxon>Cephalochordata</taxon>
        <taxon>Leptocardii</taxon>
        <taxon>Amphioxiformes</taxon>
        <taxon>Branchiostomatidae</taxon>
        <taxon>Branchiostoma</taxon>
    </lineage>
</organism>
<proteinExistence type="predicted"/>
<evidence type="ECO:0000256" key="1">
    <source>
        <dbReference type="SAM" id="MobiDB-lite"/>
    </source>
</evidence>
<dbReference type="PANTHER" id="PTHR14580">
    <property type="entry name" value="MULTIPLE MYELOMA TUMOR-ASSOCIATED PROTEIN 2 FAMILY MEMBER"/>
    <property type="match status" value="1"/>
</dbReference>